<comment type="caution">
    <text evidence="2">The sequence shown here is derived from an EMBL/GenBank/DDBJ whole genome shotgun (WGS) entry which is preliminary data.</text>
</comment>
<feature type="transmembrane region" description="Helical" evidence="1">
    <location>
        <begin position="152"/>
        <end position="173"/>
    </location>
</feature>
<protein>
    <submittedName>
        <fullName evidence="2">CBO0543 family protein</fullName>
    </submittedName>
</protein>
<dbReference type="InterPro" id="IPR048147">
    <property type="entry name" value="CBO0543-like"/>
</dbReference>
<name>A0ABV6NMH3_9BACI</name>
<keyword evidence="1" id="KW-0812">Transmembrane</keyword>
<dbReference type="EMBL" id="JBHLTR010000097">
    <property type="protein sequence ID" value="MFC0561965.1"/>
    <property type="molecule type" value="Genomic_DNA"/>
</dbReference>
<feature type="transmembrane region" description="Helical" evidence="1">
    <location>
        <begin position="63"/>
        <end position="90"/>
    </location>
</feature>
<gene>
    <name evidence="2" type="ORF">ACFFH4_24140</name>
</gene>
<keyword evidence="3" id="KW-1185">Reference proteome</keyword>
<dbReference type="NCBIfam" id="NF041644">
    <property type="entry name" value="CBO0543_fam"/>
    <property type="match status" value="1"/>
</dbReference>
<evidence type="ECO:0000313" key="3">
    <source>
        <dbReference type="Proteomes" id="UP001589833"/>
    </source>
</evidence>
<keyword evidence="1" id="KW-0472">Membrane</keyword>
<dbReference type="RefSeq" id="WP_273847779.1">
    <property type="nucleotide sequence ID" value="NZ_JAQQWT010000034.1"/>
</dbReference>
<feature type="transmembrane region" description="Helical" evidence="1">
    <location>
        <begin position="36"/>
        <end position="54"/>
    </location>
</feature>
<evidence type="ECO:0000256" key="1">
    <source>
        <dbReference type="SAM" id="Phobius"/>
    </source>
</evidence>
<organism evidence="2 3">
    <name type="scientific">Halalkalibacter alkalisediminis</name>
    <dbReference type="NCBI Taxonomy" id="935616"/>
    <lineage>
        <taxon>Bacteria</taxon>
        <taxon>Bacillati</taxon>
        <taxon>Bacillota</taxon>
        <taxon>Bacilli</taxon>
        <taxon>Bacillales</taxon>
        <taxon>Bacillaceae</taxon>
        <taxon>Halalkalibacter</taxon>
    </lineage>
</organism>
<evidence type="ECO:0000313" key="2">
    <source>
        <dbReference type="EMBL" id="MFC0561965.1"/>
    </source>
</evidence>
<feature type="transmembrane region" description="Helical" evidence="1">
    <location>
        <begin position="125"/>
        <end position="146"/>
    </location>
</feature>
<dbReference type="Proteomes" id="UP001589833">
    <property type="component" value="Unassembled WGS sequence"/>
</dbReference>
<proteinExistence type="predicted"/>
<feature type="transmembrane region" description="Helical" evidence="1">
    <location>
        <begin position="102"/>
        <end position="118"/>
    </location>
</feature>
<sequence length="185" mass="22494">MNQQYIEKTNELYKLAAETQTEMIKIWLEHVIFTPLWWLGITLSVIPWIIWLCFSKKESRDRLLYAGFTIMLISSFFDFLGVQLGLWIYYYEIIPWIPAYEPWDWTLMPVIFMIFIEYKPNSSPYIKGFIFAVLAALIGEPLFKYIGLYKALHWNSFFSFPIYFLFFLMGYWFTRKQHFSYYWSS</sequence>
<accession>A0ABV6NMH3</accession>
<reference evidence="2 3" key="1">
    <citation type="submission" date="2024-09" db="EMBL/GenBank/DDBJ databases">
        <authorList>
            <person name="Sun Q."/>
            <person name="Mori K."/>
        </authorList>
    </citation>
    <scope>NUCLEOTIDE SEQUENCE [LARGE SCALE GENOMIC DNA]</scope>
    <source>
        <strain evidence="2 3">NCAIM B.02301</strain>
    </source>
</reference>
<keyword evidence="1" id="KW-1133">Transmembrane helix</keyword>